<dbReference type="InterPro" id="IPR023996">
    <property type="entry name" value="TonB-dep_OMP_SusC/RagA"/>
</dbReference>
<evidence type="ECO:0000256" key="2">
    <source>
        <dbReference type="ARBA" id="ARBA00022448"/>
    </source>
</evidence>
<dbReference type="SUPFAM" id="SSF49464">
    <property type="entry name" value="Carboxypeptidase regulatory domain-like"/>
    <property type="match status" value="1"/>
</dbReference>
<evidence type="ECO:0000256" key="6">
    <source>
        <dbReference type="ARBA" id="ARBA00023237"/>
    </source>
</evidence>
<evidence type="ECO:0000313" key="10">
    <source>
        <dbReference type="Proteomes" id="UP000198510"/>
    </source>
</evidence>
<dbReference type="NCBIfam" id="TIGR04057">
    <property type="entry name" value="SusC_RagA_signa"/>
    <property type="match status" value="1"/>
</dbReference>
<dbReference type="InterPro" id="IPR012910">
    <property type="entry name" value="Plug_dom"/>
</dbReference>
<dbReference type="EMBL" id="FNFO01000004">
    <property type="protein sequence ID" value="SDL15606.1"/>
    <property type="molecule type" value="Genomic_DNA"/>
</dbReference>
<dbReference type="PROSITE" id="PS52016">
    <property type="entry name" value="TONB_DEPENDENT_REC_3"/>
    <property type="match status" value="1"/>
</dbReference>
<dbReference type="Pfam" id="PF07715">
    <property type="entry name" value="Plug"/>
    <property type="match status" value="1"/>
</dbReference>
<dbReference type="OrthoDB" id="9768177at2"/>
<protein>
    <submittedName>
        <fullName evidence="9">TonB-linked outer membrane protein, SusC/RagA family</fullName>
    </submittedName>
</protein>
<comment type="similarity">
    <text evidence="7">Belongs to the TonB-dependent receptor family.</text>
</comment>
<dbReference type="SUPFAM" id="SSF56935">
    <property type="entry name" value="Porins"/>
    <property type="match status" value="1"/>
</dbReference>
<dbReference type="STRING" id="1075417.SAMN05421823_104517"/>
<evidence type="ECO:0000256" key="4">
    <source>
        <dbReference type="ARBA" id="ARBA00022692"/>
    </source>
</evidence>
<sequence>MCHVDSFSPWGKAYRILIAFLFLSNSLSAQSLASLTPSHNPFQTQEKQFTLEQELKRLEKQYRISIFYESDLIDRKVTKETLPPYENPKEALQHLLHPFHLDLKELKPGVFVIIKSTPIKPTESLVPKSAATFLAHVPHRGLSPVSTRPVRSSVAILSGRVVDPEGEGIPGVNVLEKGTTNGTITDVDGRFTLNVSEGTTLVFSAVGYLPQEIAVAGRAALEITLEEDVKALEEVVVVGYGTMKKSDLTGAVGQADLQALQNSNPVNVMQSLKGVIPGLNIGQVTRAGDNPTISIRGQNSISGTTSPLIVLDGIIYRGAFTDINPNDIESIDVLKDASSAAIYGSQGANGVILITTKSAAKNLGKPIIEYNGTYSLQRLINNKLKRLDREGFITQLEDVYISQSRMGDDLTQTNPDFDVVSIFRDESVAAGYVDGTNVDWWDLLSYDHPYIQNHNLSLRGRGDRSSYFISYGFTDQKNLVRNDTYQRHSLRINLDADVTNWLKLGTQSYFAASDFSGNNPGFGALNTFPALVNPYNTDGTLRRQVYLGGINPLLYINNPDKDTRYNLNGNFYTIVSVPWVQGLSYRVNFSNNLTLFKDFNFDPYANNFLGQGNKRNSWTTAMTLDNIVTYKRDFGPHSFNGTFLYGVEERTYENTDAAAGFFTDQTLNYNSLELGQADQQRVYSDAWRETSLYTMGRLVYAYNSRYIFTGTIRRDGFSGFSDKYKYAIFPSAAVAWNISDEPFFKGSLVWVDNLKLRYSFGQGGNRTVGRYQTLATMGLTLPSDLASGYLYGDGATGERGQAVRTNSNQNLKWETTTASNFGIDFSFLQGLISGSYNFYASQTKDLLYNIAYPSVNGTYPNGTGSITVPTNIGKLQNTGHELSVAAYPVSKGDFSWSVAANFARNRNKVNTILGIDADSDGKEDDLIASGLFIGEPLNTIYDYEIIGMWQVDDFQAGDIPTGFTYGTYKIADLDNSGTYTADKDRKILGYRDPSYTVSFINTFRYKNFELKAFLYSIQGGKNRYLGQPAAQLPIPDHLTNSSYLKFDYWTPENPDAKYRQLGAYTNALGPGFSPYVSRSFIRMQELSLAYNLPAPLLSRYKINNARIWVSGYNLFTLTQWDGYDPEADQGLTYDFIPDVQSYPTMKSYTVGLNLAF</sequence>
<dbReference type="Gene3D" id="2.40.170.20">
    <property type="entry name" value="TonB-dependent receptor, beta-barrel domain"/>
    <property type="match status" value="1"/>
</dbReference>
<keyword evidence="2 7" id="KW-0813">Transport</keyword>
<dbReference type="Gene3D" id="2.170.130.10">
    <property type="entry name" value="TonB-dependent receptor, plug domain"/>
    <property type="match status" value="1"/>
</dbReference>
<dbReference type="NCBIfam" id="TIGR04056">
    <property type="entry name" value="OMP_RagA_SusC"/>
    <property type="match status" value="1"/>
</dbReference>
<dbReference type="RefSeq" id="WP_089682675.1">
    <property type="nucleotide sequence ID" value="NZ_FNFO01000004.1"/>
</dbReference>
<evidence type="ECO:0000256" key="5">
    <source>
        <dbReference type="ARBA" id="ARBA00023136"/>
    </source>
</evidence>
<dbReference type="InterPro" id="IPR039426">
    <property type="entry name" value="TonB-dep_rcpt-like"/>
</dbReference>
<evidence type="ECO:0000313" key="9">
    <source>
        <dbReference type="EMBL" id="SDL15606.1"/>
    </source>
</evidence>
<dbReference type="Gene3D" id="2.60.40.1120">
    <property type="entry name" value="Carboxypeptidase-like, regulatory domain"/>
    <property type="match status" value="1"/>
</dbReference>
<dbReference type="GO" id="GO:0009279">
    <property type="term" value="C:cell outer membrane"/>
    <property type="evidence" value="ECO:0007669"/>
    <property type="project" value="UniProtKB-SubCell"/>
</dbReference>
<dbReference type="InterPro" id="IPR036942">
    <property type="entry name" value="Beta-barrel_TonB_sf"/>
</dbReference>
<gene>
    <name evidence="9" type="ORF">SAMN05421823_104517</name>
</gene>
<keyword evidence="10" id="KW-1185">Reference proteome</keyword>
<keyword evidence="5 7" id="KW-0472">Membrane</keyword>
<feature type="domain" description="TonB-dependent receptor plug" evidence="8">
    <location>
        <begin position="245"/>
        <end position="351"/>
    </location>
</feature>
<dbReference type="AlphaFoldDB" id="A0A1G9HS17"/>
<accession>A0A1G9HS17</accession>
<keyword evidence="3 7" id="KW-1134">Transmembrane beta strand</keyword>
<evidence type="ECO:0000256" key="1">
    <source>
        <dbReference type="ARBA" id="ARBA00004571"/>
    </source>
</evidence>
<evidence type="ECO:0000256" key="7">
    <source>
        <dbReference type="PROSITE-ProRule" id="PRU01360"/>
    </source>
</evidence>
<name>A0A1G9HS17_9BACT</name>
<evidence type="ECO:0000256" key="3">
    <source>
        <dbReference type="ARBA" id="ARBA00022452"/>
    </source>
</evidence>
<dbReference type="Pfam" id="PF13715">
    <property type="entry name" value="CarbopepD_reg_2"/>
    <property type="match status" value="1"/>
</dbReference>
<dbReference type="InterPro" id="IPR023997">
    <property type="entry name" value="TonB-dep_OMP_SusC/RagA_CS"/>
</dbReference>
<keyword evidence="4 7" id="KW-0812">Transmembrane</keyword>
<comment type="subcellular location">
    <subcellularLocation>
        <location evidence="1 7">Cell outer membrane</location>
        <topology evidence="1 7">Multi-pass membrane protein</topology>
    </subcellularLocation>
</comment>
<evidence type="ECO:0000259" key="8">
    <source>
        <dbReference type="Pfam" id="PF07715"/>
    </source>
</evidence>
<dbReference type="Proteomes" id="UP000198510">
    <property type="component" value="Unassembled WGS sequence"/>
</dbReference>
<keyword evidence="6 7" id="KW-0998">Cell outer membrane</keyword>
<proteinExistence type="inferred from homology"/>
<dbReference type="InterPro" id="IPR008969">
    <property type="entry name" value="CarboxyPept-like_regulatory"/>
</dbReference>
<reference evidence="9 10" key="1">
    <citation type="submission" date="2016-10" db="EMBL/GenBank/DDBJ databases">
        <authorList>
            <person name="de Groot N.N."/>
        </authorList>
    </citation>
    <scope>NUCLEOTIDE SEQUENCE [LARGE SCALE GENOMIC DNA]</scope>
    <source>
        <strain evidence="9 10">DSM 25186</strain>
    </source>
</reference>
<organism evidence="9 10">
    <name type="scientific">Catalinimonas alkaloidigena</name>
    <dbReference type="NCBI Taxonomy" id="1075417"/>
    <lineage>
        <taxon>Bacteria</taxon>
        <taxon>Pseudomonadati</taxon>
        <taxon>Bacteroidota</taxon>
        <taxon>Cytophagia</taxon>
        <taxon>Cytophagales</taxon>
        <taxon>Catalimonadaceae</taxon>
        <taxon>Catalinimonas</taxon>
    </lineage>
</organism>
<dbReference type="InterPro" id="IPR037066">
    <property type="entry name" value="Plug_dom_sf"/>
</dbReference>